<dbReference type="Pfam" id="PF11583">
    <property type="entry name" value="AurF"/>
    <property type="match status" value="1"/>
</dbReference>
<sequence length="333" mass="37846">MNGTTGKTGLVAERSGAISPRDYKSKELVWDSLAATRSKPRRVLPEGDVVGHLYPPAKAALLTHPLMKNLPPETLRLFFIHSAYKFMGDIAIFETETVNEVAMKIANGHTPITFPDDIRHDALTVIIDEAYHAYVARDFMRQIEQRTGVKPLPLGTETDLSRAMAFGKHRLPETLHGLWEIIAVCIGENTLTKDLLNLTGEKSFNEVLHQVMEDHVRDEGRHAVLFMNVLKLVWSEMEESARLAIGQLLPEFIREYLSPKMMAEYERVVLEQLGLAAEHIERILSETYSEPPLEDFRARYPLSGYLVYVLMQCDVLSHAPTREAFRRFKLLAH</sequence>
<organism evidence="1">
    <name type="scientific">Cystobacter sp. Cbv34</name>
    <dbReference type="NCBI Taxonomy" id="1679164"/>
    <lineage>
        <taxon>Bacteria</taxon>
        <taxon>Pseudomonadati</taxon>
        <taxon>Myxococcota</taxon>
        <taxon>Myxococcia</taxon>
        <taxon>Myxococcales</taxon>
        <taxon>Cystobacterineae</taxon>
        <taxon>Archangiaceae</taxon>
        <taxon>Cystobacter</taxon>
    </lineage>
</organism>
<reference evidence="1" key="2">
    <citation type="submission" date="2015-02" db="EMBL/GenBank/DDBJ databases">
        <authorList>
            <person name="Baumann S."/>
            <person name="Herrmann J."/>
            <person name="Raju R."/>
            <person name="Steinmetz H."/>
            <person name="Mohr K.I."/>
            <person name="Huettel S."/>
            <person name="Harmrolfs K."/>
            <person name="Stadler M."/>
            <person name="Mueller R."/>
        </authorList>
    </citation>
    <scope>NUCLEOTIDE SEQUENCE</scope>
    <source>
        <strain evidence="1">Cbv34</strain>
    </source>
</reference>
<dbReference type="EMBL" id="KP836244">
    <property type="protein sequence ID" value="AKP45385.1"/>
    <property type="molecule type" value="Genomic_DNA"/>
</dbReference>
<dbReference type="InterPro" id="IPR012348">
    <property type="entry name" value="RNR-like"/>
</dbReference>
<name>A0A0H4NXK7_9BACT</name>
<evidence type="ECO:0000313" key="1">
    <source>
        <dbReference type="EMBL" id="AKP45385.1"/>
    </source>
</evidence>
<dbReference type="GO" id="GO:0016491">
    <property type="term" value="F:oxidoreductase activity"/>
    <property type="evidence" value="ECO:0007669"/>
    <property type="project" value="InterPro"/>
</dbReference>
<dbReference type="InterPro" id="IPR025859">
    <property type="entry name" value="AurF/CmlI"/>
</dbReference>
<proteinExistence type="predicted"/>
<reference evidence="1" key="1">
    <citation type="journal article" date="2014" name="Angew. Chem. Int. Ed. Engl.">
        <title>Cystobactamids: myxobacterial topoisomerase inhibitors exhibiting potent antibacterial activity.</title>
        <authorList>
            <person name="Baumann S."/>
            <person name="Herrmann J."/>
            <person name="Raju R."/>
            <person name="Steinmetz H."/>
            <person name="Mohr K.I."/>
            <person name="Huttel S."/>
            <person name="Harmrolfs K."/>
            <person name="Stadler M."/>
            <person name="Muller R."/>
        </authorList>
    </citation>
    <scope>NUCLEOTIDE SEQUENCE</scope>
    <source>
        <strain evidence="1">Cbv34</strain>
    </source>
</reference>
<gene>
    <name evidence="1" type="primary">cysR</name>
</gene>
<protein>
    <submittedName>
        <fullName evidence="1">p-aminobenzoate N-oxygenase</fullName>
    </submittedName>
</protein>
<dbReference type="Gene3D" id="1.10.620.20">
    <property type="entry name" value="Ribonucleotide Reductase, subunit A"/>
    <property type="match status" value="1"/>
</dbReference>
<dbReference type="AlphaFoldDB" id="A0A0H4NXK7"/>
<accession>A0A0H4NXK7</accession>
<dbReference type="InterPro" id="IPR009078">
    <property type="entry name" value="Ferritin-like_SF"/>
</dbReference>
<dbReference type="SUPFAM" id="SSF47240">
    <property type="entry name" value="Ferritin-like"/>
    <property type="match status" value="1"/>
</dbReference>